<keyword evidence="6" id="KW-0326">Glycosidase</keyword>
<dbReference type="Gene3D" id="3.20.20.80">
    <property type="entry name" value="Glycosidases"/>
    <property type="match status" value="1"/>
</dbReference>
<dbReference type="Proteomes" id="UP000823915">
    <property type="component" value="Unassembled WGS sequence"/>
</dbReference>
<sequence>MSTEEKTVVEQGVHTYTGKEGYVPPEDPAVREKLRWFQDRKLGLMIHWGLYCQMGMVASWGLSDEDQEWSRRQVNWTQDPGEFKRQYRNLNRSFYPVRFQPQEWAGMAADCGFQYLLLTTKHHDGFCLWDTQWTDYKVTGPDCPYRTERYADLVGAMFQAFREKGLGIGAYFSKADWHTSLYRGPEDDGTFTHRGPAYDPMKEPERWQKFVEFTQGQVLELCANYGPVDILWLDAGWVCPENGQDLHIGELAAKARALQPGLLVVDRTAGGPYENYVTPEMLVPPEPLGIPWESCLTLGTDFDYKFGDRYKTPRELVGTLVGIVAKGGNLALNVSPQPDGRVPVEAWDSLRGLGQWLKTYGEAIYGTKVCPPYQAGPVAFTRNGSAVYALRTYESPVEPVEPELLLAYPGEVRKITLVDTGEEATFARVAGGLQVKVPEARRAGSAPLALVFRLETGEEEQG</sequence>
<dbReference type="GO" id="GO:0004560">
    <property type="term" value="F:alpha-L-fucosidase activity"/>
    <property type="evidence" value="ECO:0007669"/>
    <property type="project" value="InterPro"/>
</dbReference>
<dbReference type="AlphaFoldDB" id="A0A9D1YB76"/>
<evidence type="ECO:0000256" key="2">
    <source>
        <dbReference type="ARBA" id="ARBA00007951"/>
    </source>
</evidence>
<organism evidence="9 10">
    <name type="scientific">Candidatus Acutalibacter pullistercoris</name>
    <dbReference type="NCBI Taxonomy" id="2838418"/>
    <lineage>
        <taxon>Bacteria</taxon>
        <taxon>Bacillati</taxon>
        <taxon>Bacillota</taxon>
        <taxon>Clostridia</taxon>
        <taxon>Eubacteriales</taxon>
        <taxon>Acutalibacteraceae</taxon>
        <taxon>Acutalibacter</taxon>
    </lineage>
</organism>
<dbReference type="PANTHER" id="PTHR10030:SF37">
    <property type="entry name" value="ALPHA-L-FUCOSIDASE-RELATED"/>
    <property type="match status" value="1"/>
</dbReference>
<comment type="similarity">
    <text evidence="2">Belongs to the glycosyl hydrolase 29 family.</text>
</comment>
<feature type="site" description="May be important for catalysis" evidence="7">
    <location>
        <position position="295"/>
    </location>
</feature>
<keyword evidence="5" id="KW-0378">Hydrolase</keyword>
<dbReference type="PIRSF" id="PIRSF001092">
    <property type="entry name" value="Alpha-L-fucosidase"/>
    <property type="match status" value="1"/>
</dbReference>
<dbReference type="InterPro" id="IPR016286">
    <property type="entry name" value="FUC_metazoa-typ"/>
</dbReference>
<proteinExistence type="inferred from homology"/>
<comment type="caution">
    <text evidence="9">The sequence shown here is derived from an EMBL/GenBank/DDBJ whole genome shotgun (WGS) entry which is preliminary data.</text>
</comment>
<evidence type="ECO:0000259" key="8">
    <source>
        <dbReference type="Pfam" id="PF01120"/>
    </source>
</evidence>
<evidence type="ECO:0000256" key="1">
    <source>
        <dbReference type="ARBA" id="ARBA00004071"/>
    </source>
</evidence>
<dbReference type="SMART" id="SM00812">
    <property type="entry name" value="Alpha_L_fucos"/>
    <property type="match status" value="1"/>
</dbReference>
<gene>
    <name evidence="9" type="ORF">H9838_00865</name>
</gene>
<dbReference type="GO" id="GO:0005764">
    <property type="term" value="C:lysosome"/>
    <property type="evidence" value="ECO:0007669"/>
    <property type="project" value="TreeGrafter"/>
</dbReference>
<dbReference type="PRINTS" id="PR00741">
    <property type="entry name" value="GLHYDRLASE29"/>
</dbReference>
<evidence type="ECO:0000256" key="3">
    <source>
        <dbReference type="ARBA" id="ARBA00012662"/>
    </source>
</evidence>
<reference evidence="9" key="1">
    <citation type="journal article" date="2021" name="PeerJ">
        <title>Extensive microbial diversity within the chicken gut microbiome revealed by metagenomics and culture.</title>
        <authorList>
            <person name="Gilroy R."/>
            <person name="Ravi A."/>
            <person name="Getino M."/>
            <person name="Pursley I."/>
            <person name="Horton D.L."/>
            <person name="Alikhan N.F."/>
            <person name="Baker D."/>
            <person name="Gharbi K."/>
            <person name="Hall N."/>
            <person name="Watson M."/>
            <person name="Adriaenssens E.M."/>
            <person name="Foster-Nyarko E."/>
            <person name="Jarju S."/>
            <person name="Secka A."/>
            <person name="Antonio M."/>
            <person name="Oren A."/>
            <person name="Chaudhuri R.R."/>
            <person name="La Ragione R."/>
            <person name="Hildebrand F."/>
            <person name="Pallen M.J."/>
        </authorList>
    </citation>
    <scope>NUCLEOTIDE SEQUENCE</scope>
    <source>
        <strain evidence="9">1282</strain>
    </source>
</reference>
<reference evidence="9" key="2">
    <citation type="submission" date="2021-04" db="EMBL/GenBank/DDBJ databases">
        <authorList>
            <person name="Gilroy R."/>
        </authorList>
    </citation>
    <scope>NUCLEOTIDE SEQUENCE</scope>
    <source>
        <strain evidence="9">1282</strain>
    </source>
</reference>
<evidence type="ECO:0000256" key="6">
    <source>
        <dbReference type="ARBA" id="ARBA00023295"/>
    </source>
</evidence>
<dbReference type="InterPro" id="IPR017853">
    <property type="entry name" value="GH"/>
</dbReference>
<dbReference type="GO" id="GO:0016139">
    <property type="term" value="P:glycoside catabolic process"/>
    <property type="evidence" value="ECO:0007669"/>
    <property type="project" value="TreeGrafter"/>
</dbReference>
<dbReference type="InterPro" id="IPR057739">
    <property type="entry name" value="Glyco_hydro_29_N"/>
</dbReference>
<evidence type="ECO:0000256" key="5">
    <source>
        <dbReference type="ARBA" id="ARBA00022801"/>
    </source>
</evidence>
<dbReference type="EC" id="3.2.1.51" evidence="3"/>
<accession>A0A9D1YB76</accession>
<dbReference type="InterPro" id="IPR000933">
    <property type="entry name" value="Glyco_hydro_29"/>
</dbReference>
<evidence type="ECO:0000313" key="10">
    <source>
        <dbReference type="Proteomes" id="UP000823915"/>
    </source>
</evidence>
<dbReference type="EMBL" id="DXDU01000010">
    <property type="protein sequence ID" value="HIY25708.1"/>
    <property type="molecule type" value="Genomic_DNA"/>
</dbReference>
<dbReference type="GO" id="GO:0006004">
    <property type="term" value="P:fucose metabolic process"/>
    <property type="evidence" value="ECO:0007669"/>
    <property type="project" value="InterPro"/>
</dbReference>
<dbReference type="PANTHER" id="PTHR10030">
    <property type="entry name" value="ALPHA-L-FUCOSIDASE"/>
    <property type="match status" value="1"/>
</dbReference>
<name>A0A9D1YB76_9FIRM</name>
<comment type="function">
    <text evidence="1">Alpha-L-fucosidase is responsible for hydrolyzing the alpha-1,6-linked fucose joined to the reducing-end N-acetylglucosamine of the carbohydrate moieties of glycoproteins.</text>
</comment>
<feature type="domain" description="Glycoside hydrolase family 29 N-terminal" evidence="8">
    <location>
        <begin position="21"/>
        <end position="362"/>
    </location>
</feature>
<dbReference type="SUPFAM" id="SSF51445">
    <property type="entry name" value="(Trans)glycosidases"/>
    <property type="match status" value="1"/>
</dbReference>
<dbReference type="Pfam" id="PF01120">
    <property type="entry name" value="Alpha_L_fucos"/>
    <property type="match status" value="1"/>
</dbReference>
<evidence type="ECO:0000256" key="4">
    <source>
        <dbReference type="ARBA" id="ARBA00022729"/>
    </source>
</evidence>
<evidence type="ECO:0000313" key="9">
    <source>
        <dbReference type="EMBL" id="HIY25708.1"/>
    </source>
</evidence>
<protein>
    <recommendedName>
        <fullName evidence="3">alpha-L-fucosidase</fullName>
        <ecNumber evidence="3">3.2.1.51</ecNumber>
    </recommendedName>
</protein>
<keyword evidence="4" id="KW-0732">Signal</keyword>
<evidence type="ECO:0000256" key="7">
    <source>
        <dbReference type="PIRSR" id="PIRSR001092-1"/>
    </source>
</evidence>